<feature type="compositionally biased region" description="Acidic residues" evidence="2">
    <location>
        <begin position="399"/>
        <end position="408"/>
    </location>
</feature>
<dbReference type="Gene3D" id="3.30.40.10">
    <property type="entry name" value="Zinc/RING finger domain, C3HC4 (zinc finger)"/>
    <property type="match status" value="1"/>
</dbReference>
<dbReference type="SUPFAM" id="SSF57850">
    <property type="entry name" value="RING/U-box"/>
    <property type="match status" value="1"/>
</dbReference>
<protein>
    <recommendedName>
        <fullName evidence="3">RING-type domain-containing protein</fullName>
    </recommendedName>
</protein>
<dbReference type="Pfam" id="PF13639">
    <property type="entry name" value="zf-RING_2"/>
    <property type="match status" value="1"/>
</dbReference>
<accession>A0AAD4IJD5</accession>
<keyword evidence="1" id="KW-0479">Metal-binding</keyword>
<evidence type="ECO:0000313" key="4">
    <source>
        <dbReference type="EMBL" id="KAG9195918.1"/>
    </source>
</evidence>
<evidence type="ECO:0000256" key="1">
    <source>
        <dbReference type="PROSITE-ProRule" id="PRU00175"/>
    </source>
</evidence>
<dbReference type="InterPro" id="IPR001841">
    <property type="entry name" value="Znf_RING"/>
</dbReference>
<evidence type="ECO:0000256" key="2">
    <source>
        <dbReference type="SAM" id="MobiDB-lite"/>
    </source>
</evidence>
<dbReference type="SMART" id="SM00184">
    <property type="entry name" value="RING"/>
    <property type="match status" value="1"/>
</dbReference>
<evidence type="ECO:0000259" key="3">
    <source>
        <dbReference type="PROSITE" id="PS50089"/>
    </source>
</evidence>
<evidence type="ECO:0000313" key="5">
    <source>
        <dbReference type="Proteomes" id="UP001199106"/>
    </source>
</evidence>
<sequence length="422" mass="48395">MAPAMFSDRDDFLAHGIERAECSICKELFDGTHWPYQIRRCGHAFGRPCLEAWLRQSDSEGTCPECRNVLFRTESDSDSEDELEWESTEEERESEAQMDRHERGCALRLLDMGDSSGFLVKLWKEMVDAFGPDERETSESAWDPRIIGLNWYLIQGLGLLDDNHDRAALNRELEAHRACLVAFDLSRGLNHIAREIDYSFLVGLSSNMIQISRLSRHGVIPDPVLWRAMIRYHTLMDEYPPVINFIDGDEDILYHGVLTEGFFYLSWYGSAARLYFLLVLMAQDCKHNLRPSDIYDAEDVAKLLRSLHTPIRYGRRWECMGDRSEDFCERAARFYHGAQINNPCTVPSKELADYRTRIGLIFCHVRGFWSSAQSPDTVAYDTKDDHMRFGIEQGFIGADGEDDGSEAGDDARQQVAEEEEGV</sequence>
<feature type="domain" description="RING-type" evidence="3">
    <location>
        <begin position="22"/>
        <end position="67"/>
    </location>
</feature>
<dbReference type="GO" id="GO:0008270">
    <property type="term" value="F:zinc ion binding"/>
    <property type="evidence" value="ECO:0007669"/>
    <property type="project" value="UniProtKB-KW"/>
</dbReference>
<comment type="caution">
    <text evidence="4">The sequence shown here is derived from an EMBL/GenBank/DDBJ whole genome shotgun (WGS) entry which is preliminary data.</text>
</comment>
<feature type="region of interest" description="Disordered" evidence="2">
    <location>
        <begin position="74"/>
        <end position="99"/>
    </location>
</feature>
<organism evidence="4 5">
    <name type="scientific">Alternaria panax</name>
    <dbReference type="NCBI Taxonomy" id="48097"/>
    <lineage>
        <taxon>Eukaryota</taxon>
        <taxon>Fungi</taxon>
        <taxon>Dikarya</taxon>
        <taxon>Ascomycota</taxon>
        <taxon>Pezizomycotina</taxon>
        <taxon>Dothideomycetes</taxon>
        <taxon>Pleosporomycetidae</taxon>
        <taxon>Pleosporales</taxon>
        <taxon>Pleosporineae</taxon>
        <taxon>Pleosporaceae</taxon>
        <taxon>Alternaria</taxon>
        <taxon>Alternaria sect. Panax</taxon>
    </lineage>
</organism>
<dbReference type="AlphaFoldDB" id="A0AAD4IJD5"/>
<gene>
    <name evidence="4" type="ORF">G6011_01039</name>
</gene>
<dbReference type="EMBL" id="JAANER010000001">
    <property type="protein sequence ID" value="KAG9195918.1"/>
    <property type="molecule type" value="Genomic_DNA"/>
</dbReference>
<dbReference type="PROSITE" id="PS50089">
    <property type="entry name" value="ZF_RING_2"/>
    <property type="match status" value="1"/>
</dbReference>
<keyword evidence="1" id="KW-0862">Zinc</keyword>
<dbReference type="InterPro" id="IPR013083">
    <property type="entry name" value="Znf_RING/FYVE/PHD"/>
</dbReference>
<feature type="compositionally biased region" description="Acidic residues" evidence="2">
    <location>
        <begin position="76"/>
        <end position="93"/>
    </location>
</feature>
<keyword evidence="1" id="KW-0863">Zinc-finger</keyword>
<name>A0AAD4IJD5_9PLEO</name>
<proteinExistence type="predicted"/>
<feature type="region of interest" description="Disordered" evidence="2">
    <location>
        <begin position="396"/>
        <end position="422"/>
    </location>
</feature>
<reference evidence="4" key="1">
    <citation type="submission" date="2021-07" db="EMBL/GenBank/DDBJ databases">
        <title>Genome Resource of American Ginseng Black Spot Pathogen Alternaria panax.</title>
        <authorList>
            <person name="Qiu C."/>
            <person name="Wang W."/>
            <person name="Liu Z."/>
        </authorList>
    </citation>
    <scope>NUCLEOTIDE SEQUENCE</scope>
    <source>
        <strain evidence="4">BNCC115425</strain>
    </source>
</reference>
<dbReference type="Proteomes" id="UP001199106">
    <property type="component" value="Unassembled WGS sequence"/>
</dbReference>
<keyword evidence="5" id="KW-1185">Reference proteome</keyword>